<gene>
    <name evidence="1" type="ORF">C451_05123</name>
</gene>
<dbReference type="Proteomes" id="UP000011680">
    <property type="component" value="Unassembled WGS sequence"/>
</dbReference>
<proteinExistence type="predicted"/>
<protein>
    <recommendedName>
        <fullName evidence="3">BrxE family protein</fullName>
    </recommendedName>
</protein>
<dbReference type="InterPro" id="IPR058690">
    <property type="entry name" value="BrxE"/>
</dbReference>
<reference evidence="1 2" key="1">
    <citation type="journal article" date="2014" name="PLoS Genet.">
        <title>Phylogenetically driven sequencing of extremely halophilic archaea reveals strategies for static and dynamic osmo-response.</title>
        <authorList>
            <person name="Becker E.A."/>
            <person name="Seitzer P.M."/>
            <person name="Tritt A."/>
            <person name="Larsen D."/>
            <person name="Krusor M."/>
            <person name="Yao A.I."/>
            <person name="Wu D."/>
            <person name="Madern D."/>
            <person name="Eisen J.A."/>
            <person name="Darling A.E."/>
            <person name="Facciotti M.T."/>
        </authorList>
    </citation>
    <scope>NUCLEOTIDE SEQUENCE [LARGE SCALE GENOMIC DNA]</scope>
    <source>
        <strain evidence="1 2">JCM 13552</strain>
    </source>
</reference>
<dbReference type="NCBIfam" id="NF033447">
    <property type="entry name" value="BrxE_fam"/>
    <property type="match status" value="1"/>
</dbReference>
<evidence type="ECO:0000313" key="2">
    <source>
        <dbReference type="Proteomes" id="UP000011680"/>
    </source>
</evidence>
<dbReference type="STRING" id="1227457.C451_05123"/>
<evidence type="ECO:0008006" key="3">
    <source>
        <dbReference type="Google" id="ProtNLM"/>
    </source>
</evidence>
<comment type="caution">
    <text evidence="1">The sequence shown here is derived from an EMBL/GenBank/DDBJ whole genome shotgun (WGS) entry which is preliminary data.</text>
</comment>
<dbReference type="Pfam" id="PF26412">
    <property type="entry name" value="BrxE"/>
    <property type="match status" value="1"/>
</dbReference>
<dbReference type="eggNOG" id="ENOG502N5Z1">
    <property type="taxonomic scope" value="Archaea"/>
</dbReference>
<name>M0NF48_9EURY</name>
<evidence type="ECO:0000313" key="1">
    <source>
        <dbReference type="EMBL" id="EMA55724.1"/>
    </source>
</evidence>
<dbReference type="EMBL" id="AOMF01000107">
    <property type="protein sequence ID" value="EMA55724.1"/>
    <property type="molecule type" value="Genomic_DNA"/>
</dbReference>
<dbReference type="AlphaFoldDB" id="M0NF48"/>
<organism evidence="1 2">
    <name type="scientific">Halococcus thailandensis JCM 13552</name>
    <dbReference type="NCBI Taxonomy" id="1227457"/>
    <lineage>
        <taxon>Archaea</taxon>
        <taxon>Methanobacteriati</taxon>
        <taxon>Methanobacteriota</taxon>
        <taxon>Stenosarchaea group</taxon>
        <taxon>Halobacteria</taxon>
        <taxon>Halobacteriales</taxon>
        <taxon>Halococcaceae</taxon>
        <taxon>Halococcus</taxon>
    </lineage>
</organism>
<sequence>MSIRMASTDVVDAFTSTRETLEKAEIKDDFFLDLITSCLLIERVGESSNQDWWESRVLSETGRARLSEVTPKTQLRSQITLALKVGRKAESDQLPDDSISLFSFGPQMDSRLTAVLEGIESDEDLALEALEALTSQSLEEGWTDIVIAETASNITPSTDLEPLSNSSFDDSYLIEDSSYVQDDIEPDKWRILTTLLQGYGQCTDQLQVPYYSLESELKSENA</sequence>
<keyword evidence="2" id="KW-1185">Reference proteome</keyword>
<accession>M0NF48</accession>